<dbReference type="InterPro" id="IPR015925">
    <property type="entry name" value="Ryanodine_IP3_receptor"/>
</dbReference>
<sequence length="2767" mass="318558">MPPHGHSHNDGGGNGGGGGVGDTVHSQDGQMRERLHIGDWVALFNTGTQGYFCWNGSSESSYNEPMFYFDQSMEKPEGVRNYRNLIFEVTTVNRYKTRRRYEKLAASLPKRADQLTPEQKLALDLARANAQNEDRDNQLEMRRSVGREVRFGEIIQLRHVPTGFYLHVDSTSLSNMLVSNLRACLKPGNGITAQMYIRPQFKVKSNGDPVTFSDPVTLESLKFHLHALCAFTPYCELADEPESTAAARASVRIKRNSSTRNKGVFSSTYGSEAAMINTKNVLERQFSAAHKNHLVFSSAHPLKLRYLEQSEASFTVDVSNRSSGFMLVLSMSHIEQLNASRKDAERIIHGLDLVRLCHTELQGNLAAEGSFNQQSEDVHLRLRPMENANLKTFVPTSNANVFWQVELEKSPLSAEPLQCTDLLRFRHATTGMYLSVSVDGKVQLLPESMEEIERVTTVFRVQTAHKGAQFLRDPSIGIIENVITGRRLKVRQDCDYHKRSSPTTMGPTMESIQCDDAQLRQVEAEQKVDSDNAFKLVKVESEAVDAYSMVSGFSDAFFPMLEWVRNGYDFPAKEFAFFVSFLEKIRDELVEETGPSKLKQKMMRSLKVIDCALDMAEEIVRQKSLQEESVVKLLCSINALLFQVVYHYLMGRSSKNRFYIARYFGLMHSLVDLRKDEGRSVMMALNQFVEDNRIIVDRITEAHVNTLIDLLQEWKNYLFLIFLTSYCVCDGTAIQKNQQYIIKSWFLKTEQGLCLFRTGQSINRIRNLLYISTDTGRTYIPMHVFVDFNSPVYSESSFRYLVQQLNLMVALCAERNIEGIQQITSSLELINWDSAFLCLRSDIMPSDIRAKFCEVITVMFIDVGTRYSIVEHTLTCFDYVKNAEEVEKANETLPQPEFDEVPDTVTGASSSSIEFEMQTSKGGAAGGASGNEDKILDLMDWAEKYLLESRHMVQGNFAENVFLKQVFELIAVLVKFGFYSEQVACARLSDTILEVLDGRTDYPSLKLRDEHRAESEKALLRRFRETDRYRVKFENRFMLKAKVRGIDVLTLIMDQVKNQCLGEYIRLFIAAKHYRQEEANLRICTFLSILDEDFNPDASDAKTQRQVAKMKQQIIQMYNSVQVINMQRFQSVMLDLALYSTDDLVQKATAAMCKYFFAKSGMYESARRAYFCSTEESRRLHLRLLNKMPKLRILIHSQWGKHNCRRMIRILRELAGYCRYQGQPHLINQMIILSHDAMDLVDGILSRPHHTLETEDQHDELFQEMVNFIDVWCRGNDVISQQVFQRMPFILSLEHNYASTVPLFIGVFQQCAAFQEQMTERDFKQIIDIAIKCQRKLPEVFYLLIRSTYSSGTADLNLRNISILIKLVMENYSRMGGISGDWRAWKEALEDPESSDYYLAFLELLTCCCRTDRSFIESMCMKMFRLEDVVKCTVNAGSFRMKAVLIRFFDEVFVSAASDRLETRIDELQYNPELWQLMLLCAEDIDAIVRSLEELPQEEICMIMKAQEVKQPAGNFNAMSEMELKVNYIMDGLLPMTVSLLSRVFYPMALTDESAKASFEQFLSSLNSFACLVSQYAMNQYQLCTLLGWFEKVEQMKAETLNRVSAWHSELVKMIDAAKDACTVMGYFAEKHVIGEEERLALISHFAEELTTYDEFIKFNDRCRRVYEGRNTVEAQVHGVDRNPACYSEIGTVKELPLGEEFQHFIDTFLDKNYSDLIPEHWRNRYRNLGVLVAQVHSAGLLSGLRGREKERQEELNVRCLQVLRGAIHNQVVKLPDDWENRLREPKIIFQLRHIRAIQLAISQHNPNEAMSAHLIDPLSKSSKQIYAFLQMLLFNVSEVQQQDMIDFFVTTRVEHFFCALDSLLKDLGLQIKRRRDARRKREFTEQRGRFAFNEQFELVHLASDSIRYTEANLKRKSDAQRYAMYTQLEEPQSSLQDGTGECTMKIMSQMCDGQFKPLQNYLRVQEDNYTSFNVLNNLASVVHLIYANVDCENIDLLVAMLDTLNEVAAGNHSNRIELVNNKVVDVLNVLLRTRELPDCSPQQVLALREMMANVLITLVEENGPQEASLAEEIKNTIDVAAMYKLMAQLAGMSKPAAEPDLQDLVRLPRKVRLPSTCIGRFGWRLRESRVAKFYRLRKLEDVKQDLVEVGFKYFIVLARFNDLDKELYKRIDDPDREYLKAYKYMSKFGDSVEIVKDECLHRVHFRVQSRHVLREEVKEDIKWKTNFWDPSEKQRDLLSWADSVILDVTYTTRILKNPIAMFLSRLWLVWNWLPVLISLAITILSMIAFKPKWAYRMALPPNTTVTPPAQVYDAVPDVKSDLRPAIFGLALVHSFVCAILFASFVLLNRPGWNNLAGLRKLFTCRGWTLSKLSKTTSSPSSGADAEEDDSVSDVDVGEADGGANRGKSEGMKGRGDGGQEEVGGDEIQDEYTEAKRINRLEVHFIGPETFYYGLLLVLSVLGTIFGYYDNWGYYLFAFHHINIFAGNVVLQNVVYTLKSASSTMLSILVMAFLMLYILSIFNFAFFRYNVFSDDNWYCETMFQCFVCFIRQGLIFDKWIDVFMPKNEPIKEFDFLLPSFFITMATFVIIFVLLLNIIAGVILDKFSETRRETERKKADMVTGCLLCNRSSFEFETKASGFYHHVENEHNLWAYFYYLIYLYQTKVNDLTALDLHVVKLWNEKSLEFLPMGRAMSLEDQKADQDQLKINAIDAMLQWLKECKHEQIEEHRKKKKEEEQKLWRLRQLKKISRASGIVESSQAAGQSTA</sequence>
<keyword evidence="10" id="KW-0175">Coiled coil</keyword>
<keyword evidence="7 12" id="KW-0472">Membrane</keyword>
<evidence type="ECO:0000256" key="1">
    <source>
        <dbReference type="ARBA" id="ARBA00004127"/>
    </source>
</evidence>
<reference evidence="14 15" key="1">
    <citation type="submission" date="2017-06" db="EMBL/GenBank/DDBJ databases">
        <title>A platform for efficient transgenesis in Macrostomum lignano, a flatworm model organism for stem cell research.</title>
        <authorList>
            <person name="Berezikov E."/>
        </authorList>
    </citation>
    <scope>NUCLEOTIDE SEQUENCE [LARGE SCALE GENOMIC DNA]</scope>
    <source>
        <strain evidence="14">DV1</strain>
        <tissue evidence="14">Whole organism</tissue>
    </source>
</reference>
<feature type="domain" description="MIR" evidence="13">
    <location>
        <begin position="146"/>
        <end position="206"/>
    </location>
</feature>
<evidence type="ECO:0000256" key="12">
    <source>
        <dbReference type="SAM" id="Phobius"/>
    </source>
</evidence>
<proteinExistence type="predicted"/>
<feature type="compositionally biased region" description="Basic and acidic residues" evidence="11">
    <location>
        <begin position="2407"/>
        <end position="2418"/>
    </location>
</feature>
<dbReference type="Proteomes" id="UP000215902">
    <property type="component" value="Unassembled WGS sequence"/>
</dbReference>
<accession>A0A267FMX6</accession>
<feature type="transmembrane region" description="Helical" evidence="12">
    <location>
        <begin position="2508"/>
        <end position="2527"/>
    </location>
</feature>
<dbReference type="SUPFAM" id="SSF82109">
    <property type="entry name" value="MIR domain"/>
    <property type="match status" value="2"/>
</dbReference>
<evidence type="ECO:0000256" key="7">
    <source>
        <dbReference type="ARBA" id="ARBA00023136"/>
    </source>
</evidence>
<evidence type="ECO:0000256" key="9">
    <source>
        <dbReference type="ARBA" id="ARBA00023303"/>
    </source>
</evidence>
<keyword evidence="9" id="KW-0407">Ion channel</keyword>
<evidence type="ECO:0000313" key="14">
    <source>
        <dbReference type="EMBL" id="PAA74467.1"/>
    </source>
</evidence>
<dbReference type="PROSITE" id="PS50919">
    <property type="entry name" value="MIR"/>
    <property type="match status" value="1"/>
</dbReference>
<keyword evidence="4" id="KW-0677">Repeat</keyword>
<dbReference type="GO" id="GO:0012505">
    <property type="term" value="C:endomembrane system"/>
    <property type="evidence" value="ECO:0007669"/>
    <property type="project" value="UniProtKB-SubCell"/>
</dbReference>
<feature type="transmembrane region" description="Helical" evidence="12">
    <location>
        <begin position="2267"/>
        <end position="2290"/>
    </location>
</feature>
<dbReference type="InterPro" id="IPR000699">
    <property type="entry name" value="RIH_dom"/>
</dbReference>
<dbReference type="STRING" id="282301.A0A267FMX6"/>
<feature type="transmembrane region" description="Helical" evidence="12">
    <location>
        <begin position="2326"/>
        <end position="2348"/>
    </location>
</feature>
<keyword evidence="3 12" id="KW-0812">Transmembrane</keyword>
<keyword evidence="6" id="KW-0406">Ion transport</keyword>
<evidence type="ECO:0000256" key="5">
    <source>
        <dbReference type="ARBA" id="ARBA00022989"/>
    </source>
</evidence>
<feature type="compositionally biased region" description="Low complexity" evidence="11">
    <location>
        <begin position="2374"/>
        <end position="2384"/>
    </location>
</feature>
<evidence type="ECO:0000256" key="3">
    <source>
        <dbReference type="ARBA" id="ARBA00022692"/>
    </source>
</evidence>
<dbReference type="InterPro" id="IPR016093">
    <property type="entry name" value="MIR_motif"/>
</dbReference>
<dbReference type="InterPro" id="IPR036300">
    <property type="entry name" value="MIR_dom_sf"/>
</dbReference>
<evidence type="ECO:0000256" key="4">
    <source>
        <dbReference type="ARBA" id="ARBA00022737"/>
    </source>
</evidence>
<comment type="caution">
    <text evidence="14">The sequence shown here is derived from an EMBL/GenBank/DDBJ whole genome shotgun (WGS) entry which is preliminary data.</text>
</comment>
<dbReference type="InterPro" id="IPR013662">
    <property type="entry name" value="RIH_assoc-dom"/>
</dbReference>
<gene>
    <name evidence="14" type="ORF">BOX15_Mlig019232g4</name>
</gene>
<keyword evidence="2" id="KW-0813">Transport</keyword>
<feature type="compositionally biased region" description="Acidic residues" evidence="11">
    <location>
        <begin position="2385"/>
        <end position="2399"/>
    </location>
</feature>
<dbReference type="Pfam" id="PF02815">
    <property type="entry name" value="MIR"/>
    <property type="match status" value="1"/>
</dbReference>
<keyword evidence="15" id="KW-1185">Reference proteome</keyword>
<keyword evidence="5 12" id="KW-1133">Transmembrane helix</keyword>
<organism evidence="14 15">
    <name type="scientific">Macrostomum lignano</name>
    <dbReference type="NCBI Taxonomy" id="282301"/>
    <lineage>
        <taxon>Eukaryota</taxon>
        <taxon>Metazoa</taxon>
        <taxon>Spiralia</taxon>
        <taxon>Lophotrochozoa</taxon>
        <taxon>Platyhelminthes</taxon>
        <taxon>Rhabditophora</taxon>
        <taxon>Macrostomorpha</taxon>
        <taxon>Macrostomida</taxon>
        <taxon>Macrostomidae</taxon>
        <taxon>Macrostomum</taxon>
    </lineage>
</organism>
<evidence type="ECO:0000313" key="15">
    <source>
        <dbReference type="Proteomes" id="UP000215902"/>
    </source>
</evidence>
<dbReference type="EMBL" id="NIVC01000946">
    <property type="protein sequence ID" value="PAA74467.1"/>
    <property type="molecule type" value="Genomic_DNA"/>
</dbReference>
<dbReference type="Pfam" id="PF08454">
    <property type="entry name" value="RIH_assoc"/>
    <property type="match status" value="1"/>
</dbReference>
<dbReference type="GO" id="GO:0005262">
    <property type="term" value="F:calcium channel activity"/>
    <property type="evidence" value="ECO:0007669"/>
    <property type="project" value="InterPro"/>
</dbReference>
<evidence type="ECO:0000256" key="2">
    <source>
        <dbReference type="ARBA" id="ARBA00022448"/>
    </source>
</evidence>
<dbReference type="Gene3D" id="1.10.287.70">
    <property type="match status" value="1"/>
</dbReference>
<dbReference type="InterPro" id="IPR005821">
    <property type="entry name" value="Ion_trans_dom"/>
</dbReference>
<dbReference type="Pfam" id="PF01365">
    <property type="entry name" value="RYDR_ITPR"/>
    <property type="match status" value="1"/>
</dbReference>
<feature type="compositionally biased region" description="Gly residues" evidence="11">
    <location>
        <begin position="10"/>
        <end position="21"/>
    </location>
</feature>
<feature type="transmembrane region" description="Helical" evidence="12">
    <location>
        <begin position="2475"/>
        <end position="2496"/>
    </location>
</feature>
<feature type="transmembrane region" description="Helical" evidence="12">
    <location>
        <begin position="2450"/>
        <end position="2469"/>
    </location>
</feature>
<name>A0A267FMX6_9PLAT</name>
<evidence type="ECO:0000256" key="8">
    <source>
        <dbReference type="ARBA" id="ARBA00023286"/>
    </source>
</evidence>
<dbReference type="PANTHER" id="PTHR13715">
    <property type="entry name" value="RYANODINE RECEPTOR AND IP3 RECEPTOR"/>
    <property type="match status" value="1"/>
</dbReference>
<protein>
    <recommendedName>
        <fullName evidence="13">MIR domain-containing protein</fullName>
    </recommendedName>
</protein>
<dbReference type="InterPro" id="IPR014821">
    <property type="entry name" value="Ins145_P3_rcpt"/>
</dbReference>
<comment type="subcellular location">
    <subcellularLocation>
        <location evidence="1">Endomembrane system</location>
        <topology evidence="1">Multi-pass membrane protein</topology>
    </subcellularLocation>
</comment>
<evidence type="ECO:0000256" key="10">
    <source>
        <dbReference type="SAM" id="Coils"/>
    </source>
</evidence>
<evidence type="ECO:0000256" key="6">
    <source>
        <dbReference type="ARBA" id="ARBA00023065"/>
    </source>
</evidence>
<feature type="coiled-coil region" evidence="10">
    <location>
        <begin position="2719"/>
        <end position="2746"/>
    </location>
</feature>
<feature type="region of interest" description="Disordered" evidence="11">
    <location>
        <begin position="2374"/>
        <end position="2426"/>
    </location>
</feature>
<dbReference type="CDD" id="cd23280">
    <property type="entry name" value="beta-trefoil_MIR_itr-1-like"/>
    <property type="match status" value="1"/>
</dbReference>
<dbReference type="OrthoDB" id="300855at2759"/>
<feature type="transmembrane region" description="Helical" evidence="12">
    <location>
        <begin position="2575"/>
        <end position="2603"/>
    </location>
</feature>
<dbReference type="PANTHER" id="PTHR13715:SF99">
    <property type="entry name" value="INOSITOL 1,4,5-TRISPHOSPHATE RECEPTOR-LIKE PROTEIN A"/>
    <property type="match status" value="1"/>
</dbReference>
<dbReference type="Pfam" id="PF08709">
    <property type="entry name" value="Ins145_P3_rec"/>
    <property type="match status" value="1"/>
</dbReference>
<dbReference type="Gene3D" id="2.80.10.50">
    <property type="match status" value="2"/>
</dbReference>
<evidence type="ECO:0000256" key="11">
    <source>
        <dbReference type="SAM" id="MobiDB-lite"/>
    </source>
</evidence>
<feature type="region of interest" description="Disordered" evidence="11">
    <location>
        <begin position="1"/>
        <end position="26"/>
    </location>
</feature>
<dbReference type="Pfam" id="PF00520">
    <property type="entry name" value="Ion_trans"/>
    <property type="match status" value="1"/>
</dbReference>
<dbReference type="GO" id="GO:0016020">
    <property type="term" value="C:membrane"/>
    <property type="evidence" value="ECO:0007669"/>
    <property type="project" value="InterPro"/>
</dbReference>
<evidence type="ECO:0000259" key="13">
    <source>
        <dbReference type="PROSITE" id="PS50919"/>
    </source>
</evidence>
<keyword evidence="8" id="KW-1071">Ligand-gated ion channel</keyword>